<dbReference type="OrthoDB" id="4255520at2"/>
<sequence>MRTEGPPVVVEAPVDGRRVVIRGDYFGTAHCLADLLRFLWLAGYDAGTVSLTDPGQVEWRGGGPEAW</sequence>
<gene>
    <name evidence="1" type="ORF">SAMN05216252_13225</name>
</gene>
<organism evidence="1 2">
    <name type="scientific">Actinacidiphila glaucinigra</name>
    <dbReference type="NCBI Taxonomy" id="235986"/>
    <lineage>
        <taxon>Bacteria</taxon>
        <taxon>Bacillati</taxon>
        <taxon>Actinomycetota</taxon>
        <taxon>Actinomycetes</taxon>
        <taxon>Kitasatosporales</taxon>
        <taxon>Streptomycetaceae</taxon>
        <taxon>Actinacidiphila</taxon>
    </lineage>
</organism>
<proteinExistence type="predicted"/>
<evidence type="ECO:0000313" key="1">
    <source>
        <dbReference type="EMBL" id="SNT50574.1"/>
    </source>
</evidence>
<keyword evidence="2" id="KW-1185">Reference proteome</keyword>
<protein>
    <submittedName>
        <fullName evidence="1">Uncharacterized protein</fullName>
    </submittedName>
</protein>
<evidence type="ECO:0000313" key="2">
    <source>
        <dbReference type="Proteomes" id="UP000198280"/>
    </source>
</evidence>
<accession>A0A239N7Z6</accession>
<reference evidence="1 2" key="1">
    <citation type="submission" date="2017-06" db="EMBL/GenBank/DDBJ databases">
        <authorList>
            <person name="Kim H.J."/>
            <person name="Triplett B.A."/>
        </authorList>
    </citation>
    <scope>NUCLEOTIDE SEQUENCE [LARGE SCALE GENOMIC DNA]</scope>
    <source>
        <strain evidence="1 2">CGMCC 4.1858</strain>
    </source>
</reference>
<dbReference type="Proteomes" id="UP000198280">
    <property type="component" value="Unassembled WGS sequence"/>
</dbReference>
<dbReference type="AlphaFoldDB" id="A0A239N7Z6"/>
<dbReference type="RefSeq" id="WP_089228417.1">
    <property type="nucleotide sequence ID" value="NZ_FZOF01000032.1"/>
</dbReference>
<name>A0A239N7Z6_9ACTN</name>
<dbReference type="EMBL" id="FZOF01000032">
    <property type="protein sequence ID" value="SNT50574.1"/>
    <property type="molecule type" value="Genomic_DNA"/>
</dbReference>